<evidence type="ECO:0000256" key="5">
    <source>
        <dbReference type="ARBA" id="ARBA00023125"/>
    </source>
</evidence>
<protein>
    <submittedName>
        <fullName evidence="8">Uncharacterized protein</fullName>
    </submittedName>
</protein>
<dbReference type="Gene3D" id="3.90.198.10">
    <property type="entry name" value="Replication Fork Single-Stranded Dna Binding Protein"/>
    <property type="match status" value="1"/>
</dbReference>
<evidence type="ECO:0000256" key="4">
    <source>
        <dbReference type="ARBA" id="ARBA00022833"/>
    </source>
</evidence>
<proteinExistence type="predicted"/>
<evidence type="ECO:0000256" key="3">
    <source>
        <dbReference type="ARBA" id="ARBA00022763"/>
    </source>
</evidence>
<evidence type="ECO:0000313" key="9">
    <source>
        <dbReference type="Proteomes" id="UP000202478"/>
    </source>
</evidence>
<reference evidence="8 9" key="1">
    <citation type="journal article" date="2014" name="Antimicrob. Agents Chemother.">
        <title>Identification of capsular types in carbapenem-resistant Klebsiella pneumoniae strains by wzc sequencing and implications in capsule depolymerase treatment.</title>
        <authorList>
            <person name="Pan Y.-J."/>
            <person name="Lin T.-L."/>
            <person name="Lin Y.-T."/>
            <person name="Su P.-A."/>
            <person name="Chen C.-T."/>
            <person name="Hsieh P.-F."/>
            <person name="Hsu C.-R."/>
            <person name="Chen C.-C."/>
            <person name="Hsieh Y.-C."/>
            <person name="Wang J.-T."/>
        </authorList>
    </citation>
    <scope>NUCLEOTIDE SEQUENCE [LARGE SCALE GENOMIC DNA]</scope>
</reference>
<dbReference type="GeneID" id="80645214"/>
<dbReference type="EMBL" id="AB897757">
    <property type="protein sequence ID" value="BAQ02809.1"/>
    <property type="molecule type" value="Genomic_DNA"/>
</dbReference>
<accession>A0A0A8J9S8</accession>
<dbReference type="GO" id="GO:0006281">
    <property type="term" value="P:DNA repair"/>
    <property type="evidence" value="ECO:0007669"/>
    <property type="project" value="UniProtKB-KW"/>
</dbReference>
<evidence type="ECO:0000256" key="1">
    <source>
        <dbReference type="ARBA" id="ARBA00022705"/>
    </source>
</evidence>
<keyword evidence="4" id="KW-0862">Zinc</keyword>
<organismHost>
    <name type="scientific">Klebsiella</name>
    <dbReference type="NCBI Taxonomy" id="570"/>
</organismHost>
<dbReference type="GO" id="GO:0006260">
    <property type="term" value="P:DNA replication"/>
    <property type="evidence" value="ECO:0007669"/>
    <property type="project" value="UniProtKB-KW"/>
</dbReference>
<dbReference type="GO" id="GO:0003697">
    <property type="term" value="F:single-stranded DNA binding"/>
    <property type="evidence" value="ECO:0007669"/>
    <property type="project" value="InterPro"/>
</dbReference>
<dbReference type="OrthoDB" id="8022at10239"/>
<dbReference type="InterPro" id="IPR044947">
    <property type="entry name" value="Phage_T4_Gp32_ssDNA-bd_sf"/>
</dbReference>
<keyword evidence="1" id="KW-0235">DNA replication</keyword>
<dbReference type="KEGG" id="vg:80645214"/>
<dbReference type="Proteomes" id="UP000202478">
    <property type="component" value="Segment"/>
</dbReference>
<keyword evidence="6" id="KW-0234">DNA repair</keyword>
<name>A0A0A8J9S8_BPK64</name>
<organism evidence="8 9">
    <name type="scientific">Klebsiella phage K64-1</name>
    <name type="common">Bacteriophage K64-1</name>
    <dbReference type="NCBI Taxonomy" id="1439894"/>
    <lineage>
        <taxon>Viruses</taxon>
        <taxon>Duplodnaviria</taxon>
        <taxon>Heunggongvirae</taxon>
        <taxon>Uroviricota</taxon>
        <taxon>Caudoviricetes</taxon>
        <taxon>Alcyoneusvirus</taxon>
        <taxon>Alcyoneusvirus K641</taxon>
    </lineage>
</organism>
<keyword evidence="9" id="KW-1185">Reference proteome</keyword>
<dbReference type="RefSeq" id="YP_010843029.1">
    <property type="nucleotide sequence ID" value="NC_027399.1"/>
</dbReference>
<keyword evidence="5" id="KW-0238">DNA-binding</keyword>
<keyword evidence="3" id="KW-0227">DNA damage</keyword>
<evidence type="ECO:0000256" key="7">
    <source>
        <dbReference type="SAM" id="MobiDB-lite"/>
    </source>
</evidence>
<evidence type="ECO:0000313" key="8">
    <source>
        <dbReference type="EMBL" id="BAQ02809.1"/>
    </source>
</evidence>
<keyword evidence="2" id="KW-0479">Metal-binding</keyword>
<sequence length="361" mass="40514">MKTLAEIRAELKAQAEKQEAQKNGTFVGERKPDSFLAFWNVGLNETLNLRFLPDADESNPYFWRERDMINLTFNGIKGVKQERVTVQVPCNEMWVPKSCPVLTEVRKWFDEANKTENEELKKLASSYWKKKTYLMQCFIAPDSAPVKDDIAPENPIRRILANKDIFEKVKSILLNPGIKEMPTHFEYGRDFGITKTKNGGGYNNYDSSQFSMSERPLSAEERAAIEKYGLYNLNDFMPKQPNAEELKAIKEMFEASVNGEAYDPDRWAFAYRPAGVQKPQTTSPADVIASANIQTPSVSTEPTTPVVESTSTAASDLLNRLKTNSTAPVQEPVVASAPVPETTKSTASAADLIARLKQQQK</sequence>
<dbReference type="GO" id="GO:0046872">
    <property type="term" value="F:metal ion binding"/>
    <property type="evidence" value="ECO:0007669"/>
    <property type="project" value="UniProtKB-KW"/>
</dbReference>
<evidence type="ECO:0000256" key="6">
    <source>
        <dbReference type="ARBA" id="ARBA00023204"/>
    </source>
</evidence>
<evidence type="ECO:0000256" key="2">
    <source>
        <dbReference type="ARBA" id="ARBA00022723"/>
    </source>
</evidence>
<feature type="region of interest" description="Disordered" evidence="7">
    <location>
        <begin position="323"/>
        <end position="346"/>
    </location>
</feature>